<accession>A0A0C5XAH2</accession>
<keyword evidence="2" id="KW-1185">Reference proteome</keyword>
<dbReference type="KEGG" id="psim:KR76_08925"/>
<dbReference type="AlphaFoldDB" id="A0A0C5XAH2"/>
<protein>
    <submittedName>
        <fullName evidence="1">Uncharacterized protein</fullName>
    </submittedName>
</protein>
<name>A0A0C5XAH2_NOCSI</name>
<organism evidence="1 2">
    <name type="scientific">Nocardioides simplex</name>
    <name type="common">Arthrobacter simplex</name>
    <dbReference type="NCBI Taxonomy" id="2045"/>
    <lineage>
        <taxon>Bacteria</taxon>
        <taxon>Bacillati</taxon>
        <taxon>Actinomycetota</taxon>
        <taxon>Actinomycetes</taxon>
        <taxon>Propionibacteriales</taxon>
        <taxon>Nocardioidaceae</taxon>
        <taxon>Pimelobacter</taxon>
    </lineage>
</organism>
<proteinExistence type="predicted"/>
<reference evidence="1 2" key="1">
    <citation type="journal article" date="2015" name="Genome Announc.">
        <title>Complete Genome Sequence of Steroid-Transforming Nocardioides simplex VKM Ac-2033D.</title>
        <authorList>
            <person name="Shtratnikova V.Y."/>
            <person name="Schelkunov M.I."/>
            <person name="Pekov Y.A."/>
            <person name="Fokina V.V."/>
            <person name="Logacheva M.D."/>
            <person name="Sokolov S.L."/>
            <person name="Bragin E.Y."/>
            <person name="Ashapkin V.V."/>
            <person name="Donova M.V."/>
        </authorList>
    </citation>
    <scope>NUCLEOTIDE SEQUENCE [LARGE SCALE GENOMIC DNA]</scope>
    <source>
        <strain evidence="1 2">VKM Ac-2033D</strain>
    </source>
</reference>
<evidence type="ECO:0000313" key="1">
    <source>
        <dbReference type="EMBL" id="AJR18270.1"/>
    </source>
</evidence>
<dbReference type="EMBL" id="CP009896">
    <property type="protein sequence ID" value="AJR18270.1"/>
    <property type="molecule type" value="Genomic_DNA"/>
</dbReference>
<dbReference type="Proteomes" id="UP000030300">
    <property type="component" value="Chromosome"/>
</dbReference>
<gene>
    <name evidence="1" type="ORF">KR76_08925</name>
</gene>
<evidence type="ECO:0000313" key="2">
    <source>
        <dbReference type="Proteomes" id="UP000030300"/>
    </source>
</evidence>
<sequence length="240" mass="24448">MAASADDDGATLQAGVAVLPADGQGVVVADQGSVTIGLPGELPVDSAQVTDDGTVVYPGADDQEAAVVVASTSVSVALQVVLPDASAPTRYTFDIGGATPVLAEDGSVELLDADGALVGLAGAPWATDAHGQPVATHYEVDGRSLVQVVAPEGAVFPVVADPDFIFVAKCSAAIALFAAENAAMIGKFWRVFKSTKQLIKLFKDIRKMSKGSKISYLKSKLGSIASEMSGLGDLVSRCTP</sequence>
<dbReference type="STRING" id="2045.KR76_08925"/>
<dbReference type="HOGENOM" id="CLU_1155481_0_0_11"/>